<sequence length="168" mass="18302">MAENPTDVIWLTQDAHDKLSQELEYLKGEGRTEVSTKIAQARDEGDLSENGGYHAAREEQGQMEARILQLEDMLRRAQVGEAPKTGEAAPGTQVTVAYFGDEDDTDTFLLGSREVMGLDESVDIQVFSPQSPLGAAVLGKKVGEESSYEAPNGKTIKITVLKVENFQA</sequence>
<accession>A0ABW4S0R5</accession>
<dbReference type="PROSITE" id="PS00830">
    <property type="entry name" value="GREAB_2"/>
    <property type="match status" value="1"/>
</dbReference>
<dbReference type="Pfam" id="PF01272">
    <property type="entry name" value="GreA_GreB"/>
    <property type="match status" value="1"/>
</dbReference>
<dbReference type="InterPro" id="IPR036805">
    <property type="entry name" value="Tscrpt_elong_fac_GreA/B_N_sf"/>
</dbReference>
<proteinExistence type="inferred from homology"/>
<keyword evidence="3 8" id="KW-0805">Transcription regulation</keyword>
<dbReference type="InterPro" id="IPR018151">
    <property type="entry name" value="TF_GreA/GreB_CS"/>
</dbReference>
<protein>
    <recommendedName>
        <fullName evidence="2 8">Transcription elongation factor GreA</fullName>
    </recommendedName>
    <alternativeName>
        <fullName evidence="7 8">Transcript cleavage factor GreA</fullName>
    </alternativeName>
</protein>
<dbReference type="NCBIfam" id="NF001262">
    <property type="entry name" value="PRK00226.1-3"/>
    <property type="match status" value="1"/>
</dbReference>
<evidence type="ECO:0000256" key="9">
    <source>
        <dbReference type="RuleBase" id="RU000556"/>
    </source>
</evidence>
<comment type="caution">
    <text evidence="12">The sequence shown here is derived from an EMBL/GenBank/DDBJ whole genome shotgun (WGS) entry which is preliminary data.</text>
</comment>
<organism evidence="12 13">
    <name type="scientific">Luteococcus peritonei</name>
    <dbReference type="NCBI Taxonomy" id="88874"/>
    <lineage>
        <taxon>Bacteria</taxon>
        <taxon>Bacillati</taxon>
        <taxon>Actinomycetota</taxon>
        <taxon>Actinomycetes</taxon>
        <taxon>Propionibacteriales</taxon>
        <taxon>Propionibacteriaceae</taxon>
        <taxon>Luteococcus</taxon>
    </lineage>
</organism>
<dbReference type="InterPro" id="IPR036953">
    <property type="entry name" value="GreA/GreB_C_sf"/>
</dbReference>
<dbReference type="InterPro" id="IPR006359">
    <property type="entry name" value="Tscrpt_elong_fac_GreA"/>
</dbReference>
<evidence type="ECO:0000313" key="13">
    <source>
        <dbReference type="Proteomes" id="UP001597326"/>
    </source>
</evidence>
<dbReference type="PROSITE" id="PS00829">
    <property type="entry name" value="GREAB_1"/>
    <property type="match status" value="1"/>
</dbReference>
<dbReference type="SUPFAM" id="SSF54534">
    <property type="entry name" value="FKBP-like"/>
    <property type="match status" value="1"/>
</dbReference>
<keyword evidence="12" id="KW-0648">Protein biosynthesis</keyword>
<comment type="function">
    <text evidence="6 8 9">Necessary for efficient RNA polymerase transcription elongation past template-encoded arresting sites. The arresting sites in DNA have the property of trapping a certain fraction of elongating RNA polymerases that pass through, resulting in locked ternary complexes. Cleavage of the nascent transcript by cleavage factors such as GreA or GreB allows the resumption of elongation from the new 3'terminus. GreA releases sequences of 2 to 3 nucleotides.</text>
</comment>
<feature type="domain" description="Transcription elongation factor GreA/GreB N-terminal" evidence="11">
    <location>
        <begin position="9"/>
        <end position="79"/>
    </location>
</feature>
<dbReference type="InterPro" id="IPR023459">
    <property type="entry name" value="Tscrpt_elong_fac_GreA/B_fam"/>
</dbReference>
<dbReference type="PANTHER" id="PTHR30437">
    <property type="entry name" value="TRANSCRIPTION ELONGATION FACTOR GREA"/>
    <property type="match status" value="1"/>
</dbReference>
<dbReference type="Pfam" id="PF03449">
    <property type="entry name" value="GreA_GreB_N"/>
    <property type="match status" value="1"/>
</dbReference>
<feature type="domain" description="Transcription elongation factor GreA/GreB C-terminal" evidence="10">
    <location>
        <begin position="85"/>
        <end position="164"/>
    </location>
</feature>
<evidence type="ECO:0000256" key="3">
    <source>
        <dbReference type="ARBA" id="ARBA00023015"/>
    </source>
</evidence>
<evidence type="ECO:0000256" key="1">
    <source>
        <dbReference type="ARBA" id="ARBA00008213"/>
    </source>
</evidence>
<dbReference type="GO" id="GO:0003746">
    <property type="term" value="F:translation elongation factor activity"/>
    <property type="evidence" value="ECO:0007669"/>
    <property type="project" value="UniProtKB-KW"/>
</dbReference>
<evidence type="ECO:0000259" key="11">
    <source>
        <dbReference type="Pfam" id="PF03449"/>
    </source>
</evidence>
<evidence type="ECO:0000256" key="6">
    <source>
        <dbReference type="ARBA" id="ARBA00024916"/>
    </source>
</evidence>
<evidence type="ECO:0000256" key="8">
    <source>
        <dbReference type="HAMAP-Rule" id="MF_00105"/>
    </source>
</evidence>
<reference evidence="13" key="1">
    <citation type="journal article" date="2019" name="Int. J. Syst. Evol. Microbiol.">
        <title>The Global Catalogue of Microorganisms (GCM) 10K type strain sequencing project: providing services to taxonomists for standard genome sequencing and annotation.</title>
        <authorList>
            <consortium name="The Broad Institute Genomics Platform"/>
            <consortium name="The Broad Institute Genome Sequencing Center for Infectious Disease"/>
            <person name="Wu L."/>
            <person name="Ma J."/>
        </authorList>
    </citation>
    <scope>NUCLEOTIDE SEQUENCE [LARGE SCALE GENOMIC DNA]</scope>
    <source>
        <strain evidence="13">CAIM 431</strain>
    </source>
</reference>
<evidence type="ECO:0000259" key="10">
    <source>
        <dbReference type="Pfam" id="PF01272"/>
    </source>
</evidence>
<keyword evidence="12" id="KW-0251">Elongation factor</keyword>
<dbReference type="Gene3D" id="3.10.50.30">
    <property type="entry name" value="Transcription elongation factor, GreA/GreB, C-terminal domain"/>
    <property type="match status" value="1"/>
</dbReference>
<dbReference type="Proteomes" id="UP001597326">
    <property type="component" value="Unassembled WGS sequence"/>
</dbReference>
<gene>
    <name evidence="8 12" type="primary">greA</name>
    <name evidence="12" type="ORF">ACFSCS_15120</name>
</gene>
<dbReference type="HAMAP" id="MF_00105">
    <property type="entry name" value="GreA_GreB"/>
    <property type="match status" value="1"/>
</dbReference>
<name>A0ABW4S0R5_9ACTN</name>
<comment type="similarity">
    <text evidence="1 8 9">Belongs to the GreA/GreB family.</text>
</comment>
<dbReference type="InterPro" id="IPR022691">
    <property type="entry name" value="Tscrpt_elong_fac_GreA/B_N"/>
</dbReference>
<dbReference type="EMBL" id="JBHUFZ010000034">
    <property type="protein sequence ID" value="MFD1891503.1"/>
    <property type="molecule type" value="Genomic_DNA"/>
</dbReference>
<evidence type="ECO:0000256" key="5">
    <source>
        <dbReference type="ARBA" id="ARBA00023163"/>
    </source>
</evidence>
<evidence type="ECO:0000256" key="7">
    <source>
        <dbReference type="ARBA" id="ARBA00030776"/>
    </source>
</evidence>
<dbReference type="Gene3D" id="1.10.287.180">
    <property type="entry name" value="Transcription elongation factor, GreA/GreB, N-terminal domain"/>
    <property type="match status" value="1"/>
</dbReference>
<evidence type="ECO:0000256" key="4">
    <source>
        <dbReference type="ARBA" id="ARBA00023125"/>
    </source>
</evidence>
<keyword evidence="5 8" id="KW-0804">Transcription</keyword>
<evidence type="ECO:0000256" key="2">
    <source>
        <dbReference type="ARBA" id="ARBA00013729"/>
    </source>
</evidence>
<dbReference type="SUPFAM" id="SSF46557">
    <property type="entry name" value="GreA transcript cleavage protein, N-terminal domain"/>
    <property type="match status" value="1"/>
</dbReference>
<dbReference type="RefSeq" id="WP_343875970.1">
    <property type="nucleotide sequence ID" value="NZ_BAAAIX010000035.1"/>
</dbReference>
<keyword evidence="13" id="KW-1185">Reference proteome</keyword>
<keyword evidence="4 8" id="KW-0238">DNA-binding</keyword>
<dbReference type="PANTHER" id="PTHR30437:SF4">
    <property type="entry name" value="TRANSCRIPTION ELONGATION FACTOR GREA"/>
    <property type="match status" value="1"/>
</dbReference>
<dbReference type="InterPro" id="IPR028624">
    <property type="entry name" value="Tscrpt_elong_fac_GreA/B"/>
</dbReference>
<dbReference type="InterPro" id="IPR001437">
    <property type="entry name" value="Tscrpt_elong_fac_GreA/B_C"/>
</dbReference>
<dbReference type="NCBIfam" id="TIGR01462">
    <property type="entry name" value="greA"/>
    <property type="match status" value="1"/>
</dbReference>
<evidence type="ECO:0000313" key="12">
    <source>
        <dbReference type="EMBL" id="MFD1891503.1"/>
    </source>
</evidence>
<dbReference type="PIRSF" id="PIRSF006092">
    <property type="entry name" value="GreA_GreB"/>
    <property type="match status" value="1"/>
</dbReference>